<reference evidence="1 2" key="1">
    <citation type="submission" date="2015-11" db="EMBL/GenBank/DDBJ databases">
        <title>Sequence of Pedobacter ginsenosidimutans.</title>
        <authorList>
            <person name="Carson E."/>
            <person name="Keyser V."/>
            <person name="Newman J."/>
            <person name="Miller J."/>
        </authorList>
    </citation>
    <scope>NUCLEOTIDE SEQUENCE [LARGE SCALE GENOMIC DNA]</scope>
    <source>
        <strain evidence="1 2">KACC 14530</strain>
    </source>
</reference>
<evidence type="ECO:0000313" key="1">
    <source>
        <dbReference type="EMBL" id="KRT13389.1"/>
    </source>
</evidence>
<sequence length="567" mass="65512">MDMVHNNPGEEPYKTKYNDPLFMKANGFNGMVTHWFVNCAITYDDYQKGLLPLGGQERKWITAKAAEIDRKLQACKKAGIQVYPFTDFIVFPKSVWDRFGKEIRGPGTVEGTGGMAERSAKPDMQSRRTQELLRAQIDGIFKRFPDLGGLTLRFGETYLQDTPYHMGGGPIRNGKEGIDDQITMLNLLREEVCEKRNKKLFYRTWDFGYNFHTNPEYYLAVTNQVKPHPNLIFVIKYQQDDFHRMTPFNPTIGIGNHQQIVEAQSRMEAYGKGAHPYYTAKGVIDGWPETKYEIAFGSHKFTGRENDRSKPRGIRDMLGNGLLSGVLTWSNGGGWDGPYTKSEIWTDLNTYVVSQWALHPDKTEEAIFNEFSEKLGLRGYQADLFRQLNLLTIEGVRKGQLNSYASNQVWWSRDQYFSAKANEEVIAEIIEKHKEPEVLWEKSEASAIWRQIESLSNQITFPNAENQEAVRVSCTYGRIKFEVIEEMWRLMLEAHKLKAKGKMDNDAIHRSIKHYDSLWAEWKNLKSKSKYCATLYTDLAFRNQRKGSIGELVDKLRKLSQLPFRHQ</sequence>
<dbReference type="InterPro" id="IPR017853">
    <property type="entry name" value="GH"/>
</dbReference>
<proteinExistence type="predicted"/>
<name>A0A0T5VHS1_9SPHI</name>
<dbReference type="AlphaFoldDB" id="A0A0T5VHS1"/>
<gene>
    <name evidence="1" type="ORF">ASU31_24780</name>
</gene>
<dbReference type="STRING" id="687842.ASU31_24780"/>
<comment type="caution">
    <text evidence="1">The sequence shown here is derived from an EMBL/GenBank/DDBJ whole genome shotgun (WGS) entry which is preliminary data.</text>
</comment>
<accession>A0A0T5VHS1</accession>
<protein>
    <submittedName>
        <fullName evidence="1">Uncharacterized protein</fullName>
    </submittedName>
</protein>
<dbReference type="SUPFAM" id="SSF51445">
    <property type="entry name" value="(Trans)glycosidases"/>
    <property type="match status" value="1"/>
</dbReference>
<keyword evidence="2" id="KW-1185">Reference proteome</keyword>
<evidence type="ECO:0000313" key="2">
    <source>
        <dbReference type="Proteomes" id="UP000051950"/>
    </source>
</evidence>
<organism evidence="1 2">
    <name type="scientific">Pedobacter ginsenosidimutans</name>
    <dbReference type="NCBI Taxonomy" id="687842"/>
    <lineage>
        <taxon>Bacteria</taxon>
        <taxon>Pseudomonadati</taxon>
        <taxon>Bacteroidota</taxon>
        <taxon>Sphingobacteriia</taxon>
        <taxon>Sphingobacteriales</taxon>
        <taxon>Sphingobacteriaceae</taxon>
        <taxon>Pedobacter</taxon>
    </lineage>
</organism>
<dbReference type="EMBL" id="LMZQ01000046">
    <property type="protein sequence ID" value="KRT13389.1"/>
    <property type="molecule type" value="Genomic_DNA"/>
</dbReference>
<dbReference type="Proteomes" id="UP000051950">
    <property type="component" value="Unassembled WGS sequence"/>
</dbReference>